<dbReference type="SMART" id="SM00167">
    <property type="entry name" value="VPS9"/>
    <property type="match status" value="1"/>
</dbReference>
<feature type="region of interest" description="Disordered" evidence="3">
    <location>
        <begin position="399"/>
        <end position="486"/>
    </location>
</feature>
<dbReference type="PANTHER" id="PTHR23101:SF58">
    <property type="entry name" value="RAS AND RAB INTERACTOR 3"/>
    <property type="match status" value="1"/>
</dbReference>
<dbReference type="InterPro" id="IPR045046">
    <property type="entry name" value="Vps9-like"/>
</dbReference>
<feature type="compositionally biased region" description="Polar residues" evidence="3">
    <location>
        <begin position="246"/>
        <end position="255"/>
    </location>
</feature>
<dbReference type="Pfam" id="PF23268">
    <property type="entry name" value="RIN1"/>
    <property type="match status" value="1"/>
</dbReference>
<keyword evidence="2" id="KW-0727">SH2 domain</keyword>
<dbReference type="GO" id="GO:0031267">
    <property type="term" value="F:small GTPase binding"/>
    <property type="evidence" value="ECO:0007669"/>
    <property type="project" value="TreeGrafter"/>
</dbReference>
<feature type="region of interest" description="Disordered" evidence="3">
    <location>
        <begin position="245"/>
        <end position="271"/>
    </location>
</feature>
<keyword evidence="7" id="KW-1185">Reference proteome</keyword>
<name>A0A401NZ77_SCYTO</name>
<feature type="region of interest" description="Disordered" evidence="3">
    <location>
        <begin position="506"/>
        <end position="540"/>
    </location>
</feature>
<dbReference type="Gene3D" id="1.20.1050.80">
    <property type="entry name" value="VPS9 domain"/>
    <property type="match status" value="1"/>
</dbReference>
<proteinExistence type="predicted"/>
<dbReference type="PROSITE" id="PS50001">
    <property type="entry name" value="SH2"/>
    <property type="match status" value="1"/>
</dbReference>
<dbReference type="STRING" id="75743.A0A401NZ77"/>
<feature type="region of interest" description="Disordered" evidence="3">
    <location>
        <begin position="1"/>
        <end position="27"/>
    </location>
</feature>
<evidence type="ECO:0008006" key="8">
    <source>
        <dbReference type="Google" id="ProtNLM"/>
    </source>
</evidence>
<dbReference type="GO" id="GO:0030139">
    <property type="term" value="C:endocytic vesicle"/>
    <property type="evidence" value="ECO:0007669"/>
    <property type="project" value="TreeGrafter"/>
</dbReference>
<dbReference type="InterPro" id="IPR037191">
    <property type="entry name" value="VPS9_dom_sf"/>
</dbReference>
<reference evidence="6 7" key="1">
    <citation type="journal article" date="2018" name="Nat. Ecol. Evol.">
        <title>Shark genomes provide insights into elasmobranch evolution and the origin of vertebrates.</title>
        <authorList>
            <person name="Hara Y"/>
            <person name="Yamaguchi K"/>
            <person name="Onimaru K"/>
            <person name="Kadota M"/>
            <person name="Koyanagi M"/>
            <person name="Keeley SD"/>
            <person name="Tatsumi K"/>
            <person name="Tanaka K"/>
            <person name="Motone F"/>
            <person name="Kageyama Y"/>
            <person name="Nozu R"/>
            <person name="Adachi N"/>
            <person name="Nishimura O"/>
            <person name="Nakagawa R"/>
            <person name="Tanegashima C"/>
            <person name="Kiyatake I"/>
            <person name="Matsumoto R"/>
            <person name="Murakumo K"/>
            <person name="Nishida K"/>
            <person name="Terakita A"/>
            <person name="Kuratani S"/>
            <person name="Sato K"/>
            <person name="Hyodo S Kuraku.S."/>
        </authorList>
    </citation>
    <scope>NUCLEOTIDE SEQUENCE [LARGE SCALE GENOMIC DNA]</scope>
</reference>
<protein>
    <recommendedName>
        <fullName evidence="8">VPS9 domain-containing protein</fullName>
    </recommendedName>
</protein>
<feature type="compositionally biased region" description="Basic and acidic residues" evidence="3">
    <location>
        <begin position="462"/>
        <end position="474"/>
    </location>
</feature>
<evidence type="ECO:0000259" key="4">
    <source>
        <dbReference type="PROSITE" id="PS50001"/>
    </source>
</evidence>
<dbReference type="InterPro" id="IPR036860">
    <property type="entry name" value="SH2_dom_sf"/>
</dbReference>
<sequence length="761" mass="85547">MMERASGQEVETGDMPGPLLGVNDECGPPLPAPVPSLPLPLPGISILDKLIRTCPVWLQLNSREEKVTEILHSEPPGRFMVRKDCTLSNMVLSVNFPGFDGVPHVQDYPIKEDKSIMYLDGSLLVFEDIFKMVAFYCVSRDILPSTLILPQAIADATNSDELQVVSHLGIDFWNSHINKRYQEGTFSVLKDLNVVNNQTRNLQTAPRLSTDKKQCSCEIEFTAGNDKLWFVNPVFIKEYCSAAPSVKQNSNSPNNMDLKVRRPPPLPPRPKPSELIAALSSSCRGGGVQFLRGGEFKKNGEDINIRRDHENLIDLSDGRKETEIDADNIGTQNRDRFPPVPPRRRPSEKQLIDINSSQTEGARKEAETVAQSNETWKEKPPIEVFIEPVVNEQQGLLSEKAEDIEGDLDNCTSDRSSPEQRKQTCHSTPVAPPRRKKKSYQIAEEEIKQEHPVTGQQNKASKITDRLGTIKDQSEDASDSLVESEGVQSRNLADLKIADGSLYSPDGSVLAPGSEVDSFSTSSTEEEQDPVNAHLRPKKHRHTMMLDKAKNRLSIVALSNVLNAFRSTDRKILKKITELAQEKASYFGHLVQDYKAYTLEVMGKHTSSTEMLQEIRQMMTQLKSYLLQSTELTSMVDSSYQSEEKLEAVVEAALSKSHGADDFLPVLMYVLARSDLTSLLLDVEYMMELLDPSLHLGEGYYYLTTTYGALEHIKHYDKHTVTRQLSHEVQDSIHQWQRRRTLNVKQVSRSSMQVSITMEKL</sequence>
<evidence type="ECO:0000313" key="6">
    <source>
        <dbReference type="EMBL" id="GCB66167.1"/>
    </source>
</evidence>
<dbReference type="GO" id="GO:0005085">
    <property type="term" value="F:guanyl-nucleotide exchange factor activity"/>
    <property type="evidence" value="ECO:0007669"/>
    <property type="project" value="InterPro"/>
</dbReference>
<dbReference type="OrthoDB" id="21085at2759"/>
<evidence type="ECO:0000256" key="2">
    <source>
        <dbReference type="PROSITE-ProRule" id="PRU00191"/>
    </source>
</evidence>
<dbReference type="InterPro" id="IPR000980">
    <property type="entry name" value="SH2"/>
</dbReference>
<dbReference type="SUPFAM" id="SSF109993">
    <property type="entry name" value="VPS9 domain"/>
    <property type="match status" value="1"/>
</dbReference>
<dbReference type="PROSITE" id="PS51205">
    <property type="entry name" value="VPS9"/>
    <property type="match status" value="1"/>
</dbReference>
<dbReference type="GO" id="GO:0005096">
    <property type="term" value="F:GTPase activator activity"/>
    <property type="evidence" value="ECO:0007669"/>
    <property type="project" value="UniProtKB-KW"/>
</dbReference>
<dbReference type="GO" id="GO:0005829">
    <property type="term" value="C:cytosol"/>
    <property type="evidence" value="ECO:0007669"/>
    <property type="project" value="TreeGrafter"/>
</dbReference>
<accession>A0A401NZ77</accession>
<keyword evidence="1" id="KW-0343">GTPase activation</keyword>
<dbReference type="AlphaFoldDB" id="A0A401NZ77"/>
<dbReference type="Proteomes" id="UP000288216">
    <property type="component" value="Unassembled WGS sequence"/>
</dbReference>
<dbReference type="EMBL" id="BFAA01001484">
    <property type="protein sequence ID" value="GCB66167.1"/>
    <property type="molecule type" value="Genomic_DNA"/>
</dbReference>
<dbReference type="SUPFAM" id="SSF55550">
    <property type="entry name" value="SH2 domain"/>
    <property type="match status" value="1"/>
</dbReference>
<comment type="caution">
    <text evidence="6">The sequence shown here is derived from an EMBL/GenBank/DDBJ whole genome shotgun (WGS) entry which is preliminary data.</text>
</comment>
<evidence type="ECO:0000259" key="5">
    <source>
        <dbReference type="PROSITE" id="PS51205"/>
    </source>
</evidence>
<dbReference type="GO" id="GO:0016192">
    <property type="term" value="P:vesicle-mediated transport"/>
    <property type="evidence" value="ECO:0007669"/>
    <property type="project" value="InterPro"/>
</dbReference>
<evidence type="ECO:0000313" key="7">
    <source>
        <dbReference type="Proteomes" id="UP000288216"/>
    </source>
</evidence>
<feature type="domain" description="VPS9" evidence="5">
    <location>
        <begin position="566"/>
        <end position="722"/>
    </location>
</feature>
<dbReference type="PANTHER" id="PTHR23101">
    <property type="entry name" value="RAB GDP/GTP EXCHANGE FACTOR"/>
    <property type="match status" value="1"/>
</dbReference>
<gene>
    <name evidence="6" type="ORF">scyTo_0004919</name>
</gene>
<organism evidence="6 7">
    <name type="scientific">Scyliorhinus torazame</name>
    <name type="common">Cloudy catshark</name>
    <name type="synonym">Catulus torazame</name>
    <dbReference type="NCBI Taxonomy" id="75743"/>
    <lineage>
        <taxon>Eukaryota</taxon>
        <taxon>Metazoa</taxon>
        <taxon>Chordata</taxon>
        <taxon>Craniata</taxon>
        <taxon>Vertebrata</taxon>
        <taxon>Chondrichthyes</taxon>
        <taxon>Elasmobranchii</taxon>
        <taxon>Galeomorphii</taxon>
        <taxon>Galeoidea</taxon>
        <taxon>Carcharhiniformes</taxon>
        <taxon>Scyliorhinidae</taxon>
        <taxon>Scyliorhinus</taxon>
    </lineage>
</organism>
<feature type="domain" description="SH2" evidence="4">
    <location>
        <begin position="57"/>
        <end position="151"/>
    </location>
</feature>
<evidence type="ECO:0000256" key="1">
    <source>
        <dbReference type="ARBA" id="ARBA00022468"/>
    </source>
</evidence>
<evidence type="ECO:0000256" key="3">
    <source>
        <dbReference type="SAM" id="MobiDB-lite"/>
    </source>
</evidence>
<dbReference type="InterPro" id="IPR003123">
    <property type="entry name" value="VPS9"/>
</dbReference>
<dbReference type="Gene3D" id="3.30.505.10">
    <property type="entry name" value="SH2 domain"/>
    <property type="match status" value="1"/>
</dbReference>
<dbReference type="OMA" id="RFEQDSY"/>
<feature type="region of interest" description="Disordered" evidence="3">
    <location>
        <begin position="323"/>
        <end position="375"/>
    </location>
</feature>